<gene>
    <name evidence="1" type="ORF">TREES_T100014897</name>
</gene>
<organism evidence="1 2">
    <name type="scientific">Tupaia chinensis</name>
    <name type="common">Chinese tree shrew</name>
    <name type="synonym">Tupaia belangeri chinensis</name>
    <dbReference type="NCBI Taxonomy" id="246437"/>
    <lineage>
        <taxon>Eukaryota</taxon>
        <taxon>Metazoa</taxon>
        <taxon>Chordata</taxon>
        <taxon>Craniata</taxon>
        <taxon>Vertebrata</taxon>
        <taxon>Euteleostomi</taxon>
        <taxon>Mammalia</taxon>
        <taxon>Eutheria</taxon>
        <taxon>Euarchontoglires</taxon>
        <taxon>Scandentia</taxon>
        <taxon>Tupaiidae</taxon>
        <taxon>Tupaia</taxon>
    </lineage>
</organism>
<dbReference type="AlphaFoldDB" id="L9KTE5"/>
<accession>L9KTE5</accession>
<proteinExistence type="predicted"/>
<reference evidence="2" key="1">
    <citation type="submission" date="2012-07" db="EMBL/GenBank/DDBJ databases">
        <title>Genome of the Chinese tree shrew, a rising model animal genetically related to primates.</title>
        <authorList>
            <person name="Zhang G."/>
            <person name="Fan Y."/>
            <person name="Yao Y."/>
            <person name="Huang Z."/>
        </authorList>
    </citation>
    <scope>NUCLEOTIDE SEQUENCE [LARGE SCALE GENOMIC DNA]</scope>
</reference>
<protein>
    <submittedName>
        <fullName evidence="1">Uncharacterized protein</fullName>
    </submittedName>
</protein>
<evidence type="ECO:0000313" key="1">
    <source>
        <dbReference type="EMBL" id="ELW66066.1"/>
    </source>
</evidence>
<dbReference type="Proteomes" id="UP000011518">
    <property type="component" value="Unassembled WGS sequence"/>
</dbReference>
<keyword evidence="2" id="KW-1185">Reference proteome</keyword>
<name>L9KTE5_TUPCH</name>
<reference evidence="2" key="2">
    <citation type="journal article" date="2013" name="Nat. Commun.">
        <title>Genome of the Chinese tree shrew.</title>
        <authorList>
            <person name="Fan Y."/>
            <person name="Huang Z.Y."/>
            <person name="Cao C.C."/>
            <person name="Chen C.S."/>
            <person name="Chen Y.X."/>
            <person name="Fan D.D."/>
            <person name="He J."/>
            <person name="Hou H.L."/>
            <person name="Hu L."/>
            <person name="Hu X.T."/>
            <person name="Jiang X.T."/>
            <person name="Lai R."/>
            <person name="Lang Y.S."/>
            <person name="Liang B."/>
            <person name="Liao S.G."/>
            <person name="Mu D."/>
            <person name="Ma Y.Y."/>
            <person name="Niu Y.Y."/>
            <person name="Sun X.Q."/>
            <person name="Xia J.Q."/>
            <person name="Xiao J."/>
            <person name="Xiong Z.Q."/>
            <person name="Xu L."/>
            <person name="Yang L."/>
            <person name="Zhang Y."/>
            <person name="Zhao W."/>
            <person name="Zhao X.D."/>
            <person name="Zheng Y.T."/>
            <person name="Zhou J.M."/>
            <person name="Zhu Y.B."/>
            <person name="Zhang G.J."/>
            <person name="Wang J."/>
            <person name="Yao Y.G."/>
        </authorList>
    </citation>
    <scope>NUCLEOTIDE SEQUENCE [LARGE SCALE GENOMIC DNA]</scope>
</reference>
<evidence type="ECO:0000313" key="2">
    <source>
        <dbReference type="Proteomes" id="UP000011518"/>
    </source>
</evidence>
<dbReference type="InParanoid" id="L9KTE5"/>
<dbReference type="EMBL" id="KB320663">
    <property type="protein sequence ID" value="ELW66066.1"/>
    <property type="molecule type" value="Genomic_DNA"/>
</dbReference>
<sequence length="131" mass="14635">MSQLPSWALQDPSVENVVYPQPMAPQGRRPCRPVGSGEAESYHVYNELSVQKETTGFHEQMVSDEDAEDIHIHYASPIHLNHFGTEDSIYVNIQARPKPPPDPFLTVEYASIAGNRPQPSQLTALEGEPRN</sequence>